<accession>A0AA88D3J1</accession>
<evidence type="ECO:0000256" key="1">
    <source>
        <dbReference type="SAM" id="MobiDB-lite"/>
    </source>
</evidence>
<name>A0AA88D3J1_FICCA</name>
<protein>
    <submittedName>
        <fullName evidence="2">Uncharacterized protein</fullName>
    </submittedName>
</protein>
<gene>
    <name evidence="2" type="ORF">TIFTF001_010622</name>
</gene>
<feature type="compositionally biased region" description="Low complexity" evidence="1">
    <location>
        <begin position="37"/>
        <end position="49"/>
    </location>
</feature>
<proteinExistence type="predicted"/>
<organism evidence="2 3">
    <name type="scientific">Ficus carica</name>
    <name type="common">Common fig</name>
    <dbReference type="NCBI Taxonomy" id="3494"/>
    <lineage>
        <taxon>Eukaryota</taxon>
        <taxon>Viridiplantae</taxon>
        <taxon>Streptophyta</taxon>
        <taxon>Embryophyta</taxon>
        <taxon>Tracheophyta</taxon>
        <taxon>Spermatophyta</taxon>
        <taxon>Magnoliopsida</taxon>
        <taxon>eudicotyledons</taxon>
        <taxon>Gunneridae</taxon>
        <taxon>Pentapetalae</taxon>
        <taxon>rosids</taxon>
        <taxon>fabids</taxon>
        <taxon>Rosales</taxon>
        <taxon>Moraceae</taxon>
        <taxon>Ficeae</taxon>
        <taxon>Ficus</taxon>
    </lineage>
</organism>
<dbReference type="AlphaFoldDB" id="A0AA88D3J1"/>
<evidence type="ECO:0000313" key="3">
    <source>
        <dbReference type="Proteomes" id="UP001187192"/>
    </source>
</evidence>
<comment type="caution">
    <text evidence="2">The sequence shown here is derived from an EMBL/GenBank/DDBJ whole genome shotgun (WGS) entry which is preliminary data.</text>
</comment>
<reference evidence="2" key="1">
    <citation type="submission" date="2023-07" db="EMBL/GenBank/DDBJ databases">
        <title>draft genome sequence of fig (Ficus carica).</title>
        <authorList>
            <person name="Takahashi T."/>
            <person name="Nishimura K."/>
        </authorList>
    </citation>
    <scope>NUCLEOTIDE SEQUENCE</scope>
</reference>
<keyword evidence="3" id="KW-1185">Reference proteome</keyword>
<feature type="region of interest" description="Disordered" evidence="1">
    <location>
        <begin position="1"/>
        <end position="50"/>
    </location>
</feature>
<dbReference type="Proteomes" id="UP001187192">
    <property type="component" value="Unassembled WGS sequence"/>
</dbReference>
<feature type="compositionally biased region" description="Low complexity" evidence="1">
    <location>
        <begin position="1"/>
        <end position="18"/>
    </location>
</feature>
<evidence type="ECO:0000313" key="2">
    <source>
        <dbReference type="EMBL" id="GMN41396.1"/>
    </source>
</evidence>
<sequence>MENNKNNNNNNNNNNKNNVVGHGSGSSLDHLFGPRDSPSASASSSSSSAGLFNSIFPPPSTVLGRERKRDLGNQFGSGKYEKSVLPSTMVARKIILPGRLGPLNRNIFSIMMEVKMIQMEIIQTVLQEEIGGRQFRETGTLLSCAAAQGLSLSTNADGFFPHTPVAPSTPSIPHMPWITRKRRHITRVLFLEANSTFS</sequence>
<dbReference type="EMBL" id="BTGU01000012">
    <property type="protein sequence ID" value="GMN41396.1"/>
    <property type="molecule type" value="Genomic_DNA"/>
</dbReference>